<sequence length="119" mass="13311">MKQMIATSPSLTHNTYRLSRTSADSSSKQGVTTKSEKSREELYVPRILIFRFPSSLVLLPFILFIVPSPFSHSHSPPKRASLIPASVILDQHKQFYNAVLFMGSVAVFSLIAQRMNASK</sequence>
<evidence type="ECO:0000256" key="1">
    <source>
        <dbReference type="SAM" id="MobiDB-lite"/>
    </source>
</evidence>
<organism evidence="3 4">
    <name type="scientific">Coniella lustricola</name>
    <dbReference type="NCBI Taxonomy" id="2025994"/>
    <lineage>
        <taxon>Eukaryota</taxon>
        <taxon>Fungi</taxon>
        <taxon>Dikarya</taxon>
        <taxon>Ascomycota</taxon>
        <taxon>Pezizomycotina</taxon>
        <taxon>Sordariomycetes</taxon>
        <taxon>Sordariomycetidae</taxon>
        <taxon>Diaporthales</taxon>
        <taxon>Schizoparmaceae</taxon>
        <taxon>Coniella</taxon>
    </lineage>
</organism>
<name>A0A2T3A1G4_9PEZI</name>
<dbReference type="OrthoDB" id="2122015at2759"/>
<evidence type="ECO:0000313" key="3">
    <source>
        <dbReference type="EMBL" id="PSR81008.1"/>
    </source>
</evidence>
<keyword evidence="2" id="KW-0472">Membrane</keyword>
<dbReference type="AlphaFoldDB" id="A0A2T3A1G4"/>
<accession>A0A2T3A1G4</accession>
<keyword evidence="2" id="KW-1133">Transmembrane helix</keyword>
<dbReference type="Proteomes" id="UP000241462">
    <property type="component" value="Unassembled WGS sequence"/>
</dbReference>
<feature type="transmembrane region" description="Helical" evidence="2">
    <location>
        <begin position="95"/>
        <end position="112"/>
    </location>
</feature>
<dbReference type="EMBL" id="KZ678512">
    <property type="protein sequence ID" value="PSR81008.1"/>
    <property type="molecule type" value="Genomic_DNA"/>
</dbReference>
<feature type="region of interest" description="Disordered" evidence="1">
    <location>
        <begin position="1"/>
        <end position="37"/>
    </location>
</feature>
<reference evidence="3 4" key="1">
    <citation type="journal article" date="2018" name="Mycol. Prog.">
        <title>Coniella lustricola, a new species from submerged detritus.</title>
        <authorList>
            <person name="Raudabaugh D.B."/>
            <person name="Iturriaga T."/>
            <person name="Carver A."/>
            <person name="Mondo S."/>
            <person name="Pangilinan J."/>
            <person name="Lipzen A."/>
            <person name="He G."/>
            <person name="Amirebrahimi M."/>
            <person name="Grigoriev I.V."/>
            <person name="Miller A.N."/>
        </authorList>
    </citation>
    <scope>NUCLEOTIDE SEQUENCE [LARGE SCALE GENOMIC DNA]</scope>
    <source>
        <strain evidence="3 4">B22-T-1</strain>
    </source>
</reference>
<keyword evidence="4" id="KW-1185">Reference proteome</keyword>
<dbReference type="InParanoid" id="A0A2T3A1G4"/>
<evidence type="ECO:0000256" key="2">
    <source>
        <dbReference type="SAM" id="Phobius"/>
    </source>
</evidence>
<feature type="compositionally biased region" description="Polar residues" evidence="1">
    <location>
        <begin position="1"/>
        <end position="33"/>
    </location>
</feature>
<evidence type="ECO:0000313" key="4">
    <source>
        <dbReference type="Proteomes" id="UP000241462"/>
    </source>
</evidence>
<proteinExistence type="predicted"/>
<feature type="transmembrane region" description="Helical" evidence="2">
    <location>
        <begin position="47"/>
        <end position="66"/>
    </location>
</feature>
<protein>
    <submittedName>
        <fullName evidence="3">Uncharacterized protein</fullName>
    </submittedName>
</protein>
<keyword evidence="2" id="KW-0812">Transmembrane</keyword>
<gene>
    <name evidence="3" type="ORF">BD289DRAFT_50493</name>
</gene>